<comment type="subcellular location">
    <subcellularLocation>
        <location evidence="1">Membrane</location>
        <topology evidence="1">Multi-pass membrane protein</topology>
    </subcellularLocation>
</comment>
<evidence type="ECO:0000313" key="13">
    <source>
        <dbReference type="WBParaSite" id="Pan_g13918.t1"/>
    </source>
</evidence>
<dbReference type="PANTHER" id="PTHR24223">
    <property type="entry name" value="ATP-BINDING CASSETTE SUB-FAMILY C"/>
    <property type="match status" value="1"/>
</dbReference>
<dbReference type="GO" id="GO:0016887">
    <property type="term" value="F:ATP hydrolysis activity"/>
    <property type="evidence" value="ECO:0007669"/>
    <property type="project" value="InterPro"/>
</dbReference>
<evidence type="ECO:0000256" key="5">
    <source>
        <dbReference type="ARBA" id="ARBA00022840"/>
    </source>
</evidence>
<dbReference type="AlphaFoldDB" id="A0A7E4ZS56"/>
<evidence type="ECO:0000259" key="10">
    <source>
        <dbReference type="PROSITE" id="PS50893"/>
    </source>
</evidence>
<dbReference type="InterPro" id="IPR017871">
    <property type="entry name" value="ABC_transporter-like_CS"/>
</dbReference>
<keyword evidence="3 9" id="KW-0812">Transmembrane</keyword>
<feature type="transmembrane region" description="Helical" evidence="9">
    <location>
        <begin position="6"/>
        <end position="23"/>
    </location>
</feature>
<dbReference type="Pfam" id="PF00664">
    <property type="entry name" value="ABC_membrane"/>
    <property type="match status" value="1"/>
</dbReference>
<dbReference type="Gene3D" id="3.40.50.300">
    <property type="entry name" value="P-loop containing nucleotide triphosphate hydrolases"/>
    <property type="match status" value="1"/>
</dbReference>
<dbReference type="SMART" id="SM00382">
    <property type="entry name" value="AAA"/>
    <property type="match status" value="1"/>
</dbReference>
<dbReference type="GO" id="GO:0140359">
    <property type="term" value="F:ABC-type transporter activity"/>
    <property type="evidence" value="ECO:0007669"/>
    <property type="project" value="InterPro"/>
</dbReference>
<keyword evidence="4" id="KW-0547">Nucleotide-binding</keyword>
<dbReference type="SUPFAM" id="SSF90123">
    <property type="entry name" value="ABC transporter transmembrane region"/>
    <property type="match status" value="1"/>
</dbReference>
<dbReference type="CDD" id="cd03250">
    <property type="entry name" value="ABCC_MRP_domain1"/>
    <property type="match status" value="1"/>
</dbReference>
<dbReference type="PROSITE" id="PS50929">
    <property type="entry name" value="ABC_TM1F"/>
    <property type="match status" value="1"/>
</dbReference>
<dbReference type="WBParaSite" id="Pan_g13918.t1">
    <property type="protein sequence ID" value="Pan_g13918.t1"/>
    <property type="gene ID" value="Pan_g13918"/>
</dbReference>
<feature type="domain" description="ABC transmembrane type-1" evidence="11">
    <location>
        <begin position="447"/>
        <end position="580"/>
    </location>
</feature>
<feature type="transmembrane region" description="Helical" evidence="9">
    <location>
        <begin position="532"/>
        <end position="564"/>
    </location>
</feature>
<reference evidence="12" key="1">
    <citation type="journal article" date="2013" name="Genetics">
        <title>The draft genome and transcriptome of Panagrellus redivivus are shaped by the harsh demands of a free-living lifestyle.</title>
        <authorList>
            <person name="Srinivasan J."/>
            <person name="Dillman A.R."/>
            <person name="Macchietto M.G."/>
            <person name="Heikkinen L."/>
            <person name="Lakso M."/>
            <person name="Fracchia K.M."/>
            <person name="Antoshechkin I."/>
            <person name="Mortazavi A."/>
            <person name="Wong G."/>
            <person name="Sternberg P.W."/>
        </authorList>
    </citation>
    <scope>NUCLEOTIDE SEQUENCE [LARGE SCALE GENOMIC DNA]</scope>
    <source>
        <strain evidence="12">MT8872</strain>
    </source>
</reference>
<feature type="transmembrane region" description="Helical" evidence="9">
    <location>
        <begin position="397"/>
        <end position="416"/>
    </location>
</feature>
<dbReference type="GO" id="GO:0005524">
    <property type="term" value="F:ATP binding"/>
    <property type="evidence" value="ECO:0007669"/>
    <property type="project" value="UniProtKB-KW"/>
</dbReference>
<reference evidence="13" key="2">
    <citation type="submission" date="2020-10" db="UniProtKB">
        <authorList>
            <consortium name="WormBaseParasite"/>
        </authorList>
    </citation>
    <scope>IDENTIFICATION</scope>
</reference>
<feature type="compositionally biased region" description="Polar residues" evidence="8">
    <location>
        <begin position="355"/>
        <end position="364"/>
    </location>
</feature>
<evidence type="ECO:0000256" key="2">
    <source>
        <dbReference type="ARBA" id="ARBA00022448"/>
    </source>
</evidence>
<keyword evidence="12" id="KW-1185">Reference proteome</keyword>
<evidence type="ECO:0000256" key="9">
    <source>
        <dbReference type="SAM" id="Phobius"/>
    </source>
</evidence>
<keyword evidence="5" id="KW-0067">ATP-binding</keyword>
<name>A0A7E4ZS56_PANRE</name>
<dbReference type="FunFam" id="3.40.50.300:FF:000997">
    <property type="entry name" value="Multidrug resistance-associated protein 1"/>
    <property type="match status" value="1"/>
</dbReference>
<evidence type="ECO:0000256" key="3">
    <source>
        <dbReference type="ARBA" id="ARBA00022692"/>
    </source>
</evidence>
<evidence type="ECO:0000256" key="1">
    <source>
        <dbReference type="ARBA" id="ARBA00004141"/>
    </source>
</evidence>
<evidence type="ECO:0000259" key="11">
    <source>
        <dbReference type="PROSITE" id="PS50929"/>
    </source>
</evidence>
<dbReference type="InterPro" id="IPR050173">
    <property type="entry name" value="ABC_transporter_C-like"/>
</dbReference>
<evidence type="ECO:0000256" key="4">
    <source>
        <dbReference type="ARBA" id="ARBA00022741"/>
    </source>
</evidence>
<dbReference type="InterPro" id="IPR036640">
    <property type="entry name" value="ABC1_TM_sf"/>
</dbReference>
<evidence type="ECO:0000256" key="8">
    <source>
        <dbReference type="SAM" id="MobiDB-lite"/>
    </source>
</evidence>
<organism evidence="12 13">
    <name type="scientific">Panagrellus redivivus</name>
    <name type="common">Microworm</name>
    <dbReference type="NCBI Taxonomy" id="6233"/>
    <lineage>
        <taxon>Eukaryota</taxon>
        <taxon>Metazoa</taxon>
        <taxon>Ecdysozoa</taxon>
        <taxon>Nematoda</taxon>
        <taxon>Chromadorea</taxon>
        <taxon>Rhabditida</taxon>
        <taxon>Tylenchina</taxon>
        <taxon>Panagrolaimomorpha</taxon>
        <taxon>Panagrolaimoidea</taxon>
        <taxon>Panagrolaimidae</taxon>
        <taxon>Panagrellus</taxon>
    </lineage>
</organism>
<dbReference type="InterPro" id="IPR027417">
    <property type="entry name" value="P-loop_NTPase"/>
</dbReference>
<dbReference type="InterPro" id="IPR003439">
    <property type="entry name" value="ABC_transporter-like_ATP-bd"/>
</dbReference>
<dbReference type="PROSITE" id="PS50893">
    <property type="entry name" value="ABC_TRANSPORTER_2"/>
    <property type="match status" value="1"/>
</dbReference>
<sequence>MEGTFAACPILATIASFIGYVVIDGQKLTAQKAFMVLILFNYMRQSIYALPNLVRYVITLRISLRRVTEFLNEDEVPENGNNLDVSDDSETVFAVKDATYAWSTDSDAFIPLKSLNFTLKRGELVGVIGRVGSGKSSFLSAICGELYRINGQSYKQPNITTAVASQEPWIQNLTLKDNIVFGAPSDEDYYQKTIAACALIEDLTVLPAGDQTEIGERGVNLSGGQKSRIALARAVYQRAELYILDDTLSAVDSHVGAHIFQHVIGPHSILKDTTRVFALNSIGFLDQCDRIIALKDGQIVDVGTFDELVARQGPVFMELVKDLQTGKKPEASDEPIDDSTDQPSSETRQTDQKSAETALQSQDLATDSSENALLIDEEDLAIGNVGFKMYIDYCRAFGRNLVIAYIFGLFAVRTVFESGSEIKLASWMSAAAESSNSTSSASDVESLAIYGTLAITAMIVITLSNGIVAIGSYRASKNLHDNLLMSLLRSPMAFFDRTPMGRILNRLSKDIEAIDTEIPTEISFAISCTSDLVMYIASAVFVLPLLVAIVIPVVAVCVGITRYYTYAAVQLRRLCSKSWSTALCSGRSQWGCACAFWG</sequence>
<dbReference type="Gene3D" id="1.20.1560.10">
    <property type="entry name" value="ABC transporter type 1, transmembrane domain"/>
    <property type="match status" value="2"/>
</dbReference>
<dbReference type="PROSITE" id="PS00211">
    <property type="entry name" value="ABC_TRANSPORTER_1"/>
    <property type="match status" value="1"/>
</dbReference>
<dbReference type="Proteomes" id="UP000492821">
    <property type="component" value="Unassembled WGS sequence"/>
</dbReference>
<dbReference type="SUPFAM" id="SSF52540">
    <property type="entry name" value="P-loop containing nucleoside triphosphate hydrolases"/>
    <property type="match status" value="1"/>
</dbReference>
<dbReference type="GO" id="GO:0016020">
    <property type="term" value="C:membrane"/>
    <property type="evidence" value="ECO:0007669"/>
    <property type="project" value="UniProtKB-SubCell"/>
</dbReference>
<protein>
    <submittedName>
        <fullName evidence="13">ABC transmembrane type-1 domain-containing protein</fullName>
    </submittedName>
</protein>
<evidence type="ECO:0000313" key="12">
    <source>
        <dbReference type="Proteomes" id="UP000492821"/>
    </source>
</evidence>
<dbReference type="InterPro" id="IPR011527">
    <property type="entry name" value="ABC1_TM_dom"/>
</dbReference>
<feature type="region of interest" description="Disordered" evidence="8">
    <location>
        <begin position="326"/>
        <end position="364"/>
    </location>
</feature>
<dbReference type="Pfam" id="PF00005">
    <property type="entry name" value="ABC_tran"/>
    <property type="match status" value="1"/>
</dbReference>
<dbReference type="PANTHER" id="PTHR24223:SF415">
    <property type="entry name" value="FI20190P1"/>
    <property type="match status" value="1"/>
</dbReference>
<evidence type="ECO:0000256" key="7">
    <source>
        <dbReference type="ARBA" id="ARBA00023136"/>
    </source>
</evidence>
<keyword evidence="7 9" id="KW-0472">Membrane</keyword>
<feature type="transmembrane region" description="Helical" evidence="9">
    <location>
        <begin position="447"/>
        <end position="470"/>
    </location>
</feature>
<feature type="domain" description="ABC transporter" evidence="10">
    <location>
        <begin position="93"/>
        <end position="321"/>
    </location>
</feature>
<keyword evidence="2" id="KW-0813">Transport</keyword>
<keyword evidence="6 9" id="KW-1133">Transmembrane helix</keyword>
<accession>A0A7E4ZS56</accession>
<proteinExistence type="predicted"/>
<dbReference type="InterPro" id="IPR003593">
    <property type="entry name" value="AAA+_ATPase"/>
</dbReference>
<evidence type="ECO:0000256" key="6">
    <source>
        <dbReference type="ARBA" id="ARBA00022989"/>
    </source>
</evidence>